<evidence type="ECO:0000256" key="1">
    <source>
        <dbReference type="SAM" id="MobiDB-lite"/>
    </source>
</evidence>
<dbReference type="GO" id="GO:0006355">
    <property type="term" value="P:regulation of DNA-templated transcription"/>
    <property type="evidence" value="ECO:0007669"/>
    <property type="project" value="InterPro"/>
</dbReference>
<accession>A0A143PNS8</accession>
<feature type="region of interest" description="Disordered" evidence="1">
    <location>
        <begin position="36"/>
        <end position="59"/>
    </location>
</feature>
<dbReference type="InterPro" id="IPR005584">
    <property type="entry name" value="DNA_gyrase_inhibitor_YacG"/>
</dbReference>
<protein>
    <submittedName>
        <fullName evidence="2">Zinc-binding protein</fullName>
    </submittedName>
</protein>
<dbReference type="OrthoDB" id="9809663at2"/>
<dbReference type="Pfam" id="PF03884">
    <property type="entry name" value="YacG"/>
    <property type="match status" value="1"/>
</dbReference>
<evidence type="ECO:0000313" key="3">
    <source>
        <dbReference type="Proteomes" id="UP000076079"/>
    </source>
</evidence>
<dbReference type="GO" id="GO:0008270">
    <property type="term" value="F:zinc ion binding"/>
    <property type="evidence" value="ECO:0007669"/>
    <property type="project" value="InterPro"/>
</dbReference>
<dbReference type="Gene3D" id="3.30.50.10">
    <property type="entry name" value="Erythroid Transcription Factor GATA-1, subunit A"/>
    <property type="match status" value="1"/>
</dbReference>
<organism evidence="2 3">
    <name type="scientific">Luteitalea pratensis</name>
    <dbReference type="NCBI Taxonomy" id="1855912"/>
    <lineage>
        <taxon>Bacteria</taxon>
        <taxon>Pseudomonadati</taxon>
        <taxon>Acidobacteriota</taxon>
        <taxon>Vicinamibacteria</taxon>
        <taxon>Vicinamibacterales</taxon>
        <taxon>Vicinamibacteraceae</taxon>
        <taxon>Luteitalea</taxon>
    </lineage>
</organism>
<evidence type="ECO:0000313" key="2">
    <source>
        <dbReference type="EMBL" id="AMY09820.1"/>
    </source>
</evidence>
<reference evidence="2 3" key="1">
    <citation type="journal article" date="2016" name="Genome Announc.">
        <title>First Complete Genome Sequence of a Subdivision 6 Acidobacterium Strain.</title>
        <authorList>
            <person name="Huang S."/>
            <person name="Vieira S."/>
            <person name="Bunk B."/>
            <person name="Riedel T."/>
            <person name="Sproer C."/>
            <person name="Overmann J."/>
        </authorList>
    </citation>
    <scope>NUCLEOTIDE SEQUENCE [LARGE SCALE GENOMIC DNA]</scope>
    <source>
        <strain evidence="3">DSM 100886 HEG_-6_39</strain>
    </source>
</reference>
<dbReference type="STRING" id="1855912.LuPra_03046"/>
<dbReference type="EMBL" id="CP015136">
    <property type="protein sequence ID" value="AMY09820.1"/>
    <property type="molecule type" value="Genomic_DNA"/>
</dbReference>
<dbReference type="AlphaFoldDB" id="A0A143PNS8"/>
<sequence length="59" mass="6926">MLCVYCRQQPVDPRWQPFCSERCQWLDLSHWLDGDYRVEGPADDTPPDMDPDDPEATDL</sequence>
<dbReference type="SUPFAM" id="SSF57716">
    <property type="entry name" value="Glucocorticoid receptor-like (DNA-binding domain)"/>
    <property type="match status" value="1"/>
</dbReference>
<dbReference type="Proteomes" id="UP000076079">
    <property type="component" value="Chromosome"/>
</dbReference>
<reference evidence="3" key="2">
    <citation type="submission" date="2016-04" db="EMBL/GenBank/DDBJ databases">
        <title>First Complete Genome Sequence of a Subdivision 6 Acidobacterium.</title>
        <authorList>
            <person name="Huang S."/>
            <person name="Vieira S."/>
            <person name="Bunk B."/>
            <person name="Riedel T."/>
            <person name="Sproeer C."/>
            <person name="Overmann J."/>
        </authorList>
    </citation>
    <scope>NUCLEOTIDE SEQUENCE [LARGE SCALE GENOMIC DNA]</scope>
    <source>
        <strain evidence="3">DSM 100886 HEG_-6_39</strain>
    </source>
</reference>
<feature type="compositionally biased region" description="Acidic residues" evidence="1">
    <location>
        <begin position="41"/>
        <end position="59"/>
    </location>
</feature>
<keyword evidence="3" id="KW-1185">Reference proteome</keyword>
<dbReference type="InterPro" id="IPR013088">
    <property type="entry name" value="Znf_NHR/GATA"/>
</dbReference>
<gene>
    <name evidence="2" type="ORF">LuPra_03046</name>
</gene>
<proteinExistence type="predicted"/>
<dbReference type="KEGG" id="abac:LuPra_03046"/>
<name>A0A143PNS8_LUTPR</name>